<name>A0A1Q9CGA4_SYMMI</name>
<keyword evidence="3" id="KW-1185">Reference proteome</keyword>
<protein>
    <submittedName>
        <fullName evidence="2">Uncharacterized protein</fullName>
    </submittedName>
</protein>
<sequence>MRLCIQFRVGADLCDQHETEMPHGGAFNFPEALVQMTSMKLTCPGDVSVHCVEAAADSSDQSHADLPQGRAFMSKRAFPASSLQTEMCCAVIFKCALVQMPRMKRNQNDVRLCDHFQAGADSSHQHESEMPHGCGFISKRVLISTTSLKPTNTRLCAALIITTSMTRSADYNDQHDAEMPRGCAFILKQVPRRLCIRFVTGTQEAYNHDAQGRLRQAGYDAPGWDAQGAGPPAPDVQRPGEDSGPWPFKGWQRLAARACDERAFETHLSELSPASRALLLSQAGPFAARAINVPPTHPDVTIPSAQFRVLLLRRLRMPLPLAPRRCACHGQLDPLGDHRAACATSGVLSTRALPLEHAVARVCRAAGARVARNVRLADMNLDVPVADARRIEVVANGLPLWHGSQLAVDATIVSPLTRQGQAHPRADVQPGSAVDAAARRKRNNTYPELGHARRCRLVVVGTEVGGRFSTEVVQFLRLLARHRAAAVPRLLRPAAITAWVARWSGLLAVAAQRAFAASLLELPPAADLGDGPGPELHELLAEALMQAISVKRRCPAVVHDFQRGCNWCFLKRLLLQSCAALRAICLLRTLPSHRKANYAAEHDPAVSQCLGGTPVCESGVASDPGANLLADSRDGAVLTRAGTIAWQRPFTGRALRSCRSSHRIVGPQPGRPLAGATAACYQQKENKQQKSCKRRRHAACNCLFRILPPPPHRRFCLAAFVAHGEDAPWPPRSLNTARRAQRLGGLVLDRFVAHWALWCDTAPRLAGALRGDRVASVAACEIFIFTPPNRLPSSSQVLAFVVVVTAWFRARGGFISPSPIPPQWFVPANRLSRLVGEDGVGCFKKKMRPFSVMGEQWVFLVFRPIQSVEWKPGCSMPAPGVDPADRRLDFGAFCAATSLSCPLDTKKEAPAFCCLA</sequence>
<feature type="region of interest" description="Disordered" evidence="1">
    <location>
        <begin position="223"/>
        <end position="243"/>
    </location>
</feature>
<feature type="region of interest" description="Disordered" evidence="1">
    <location>
        <begin position="419"/>
        <end position="442"/>
    </location>
</feature>
<dbReference type="AlphaFoldDB" id="A0A1Q9CGA4"/>
<evidence type="ECO:0000256" key="1">
    <source>
        <dbReference type="SAM" id="MobiDB-lite"/>
    </source>
</evidence>
<evidence type="ECO:0000313" key="2">
    <source>
        <dbReference type="EMBL" id="OLP81949.1"/>
    </source>
</evidence>
<proteinExistence type="predicted"/>
<organism evidence="2 3">
    <name type="scientific">Symbiodinium microadriaticum</name>
    <name type="common">Dinoflagellate</name>
    <name type="synonym">Zooxanthella microadriatica</name>
    <dbReference type="NCBI Taxonomy" id="2951"/>
    <lineage>
        <taxon>Eukaryota</taxon>
        <taxon>Sar</taxon>
        <taxon>Alveolata</taxon>
        <taxon>Dinophyceae</taxon>
        <taxon>Suessiales</taxon>
        <taxon>Symbiodiniaceae</taxon>
        <taxon>Symbiodinium</taxon>
    </lineage>
</organism>
<evidence type="ECO:0000313" key="3">
    <source>
        <dbReference type="Proteomes" id="UP000186817"/>
    </source>
</evidence>
<gene>
    <name evidence="2" type="ORF">AK812_SmicGene37445</name>
</gene>
<dbReference type="EMBL" id="LSRX01001236">
    <property type="protein sequence ID" value="OLP81949.1"/>
    <property type="molecule type" value="Genomic_DNA"/>
</dbReference>
<comment type="caution">
    <text evidence="2">The sequence shown here is derived from an EMBL/GenBank/DDBJ whole genome shotgun (WGS) entry which is preliminary data.</text>
</comment>
<reference evidence="2 3" key="1">
    <citation type="submission" date="2016-02" db="EMBL/GenBank/DDBJ databases">
        <title>Genome analysis of coral dinoflagellate symbionts highlights evolutionary adaptations to a symbiotic lifestyle.</title>
        <authorList>
            <person name="Aranda M."/>
            <person name="Li Y."/>
            <person name="Liew Y.J."/>
            <person name="Baumgarten S."/>
            <person name="Simakov O."/>
            <person name="Wilson M."/>
            <person name="Piel J."/>
            <person name="Ashoor H."/>
            <person name="Bougouffa S."/>
            <person name="Bajic V.B."/>
            <person name="Ryu T."/>
            <person name="Ravasi T."/>
            <person name="Bayer T."/>
            <person name="Micklem G."/>
            <person name="Kim H."/>
            <person name="Bhak J."/>
            <person name="Lajeunesse T.C."/>
            <person name="Voolstra C.R."/>
        </authorList>
    </citation>
    <scope>NUCLEOTIDE SEQUENCE [LARGE SCALE GENOMIC DNA]</scope>
    <source>
        <strain evidence="2 3">CCMP2467</strain>
    </source>
</reference>
<accession>A0A1Q9CGA4</accession>
<dbReference type="Proteomes" id="UP000186817">
    <property type="component" value="Unassembled WGS sequence"/>
</dbReference>